<evidence type="ECO:0008006" key="3">
    <source>
        <dbReference type="Google" id="ProtNLM"/>
    </source>
</evidence>
<organism evidence="1 2">
    <name type="scientific">Candidatus Cytomitobacter indipagum</name>
    <dbReference type="NCBI Taxonomy" id="2601575"/>
    <lineage>
        <taxon>Bacteria</taxon>
        <taxon>Pseudomonadati</taxon>
        <taxon>Pseudomonadota</taxon>
        <taxon>Alphaproteobacteria</taxon>
        <taxon>Holosporales</taxon>
        <taxon>Holosporaceae</taxon>
        <taxon>Candidatus Cytomitobacter</taxon>
    </lineage>
</organism>
<dbReference type="Proteomes" id="UP000325155">
    <property type="component" value="Chromosome"/>
</dbReference>
<evidence type="ECO:0000313" key="2">
    <source>
        <dbReference type="Proteomes" id="UP000325155"/>
    </source>
</evidence>
<sequence length="84" mass="9848">MKLTNIMSAVLMVNLVVLHYQNSRIRNKISSIKINIAKQQQALSRQKIALYNLSHPVKISQLCQEFTNYRPSTVRQFIHRKPQK</sequence>
<dbReference type="AlphaFoldDB" id="A0A5C0UEI2"/>
<evidence type="ECO:0000313" key="1">
    <source>
        <dbReference type="EMBL" id="QEK38117.1"/>
    </source>
</evidence>
<protein>
    <recommendedName>
        <fullName evidence="3">Cell division protein FtsL</fullName>
    </recommendedName>
</protein>
<dbReference type="EMBL" id="CP043315">
    <property type="protein sequence ID" value="QEK38117.1"/>
    <property type="molecule type" value="Genomic_DNA"/>
</dbReference>
<gene>
    <name evidence="1" type="ORF">FZC35_01885</name>
</gene>
<dbReference type="RefSeq" id="WP_148980964.1">
    <property type="nucleotide sequence ID" value="NZ_CP043315.1"/>
</dbReference>
<keyword evidence="2" id="KW-1185">Reference proteome</keyword>
<reference evidence="1 2" key="1">
    <citation type="submission" date="2019-08" db="EMBL/GenBank/DDBJ databases">
        <title>Highly reduced genomes of protist endosymbionts show evolutionary convergence.</title>
        <authorList>
            <person name="George E."/>
            <person name="Husnik F."/>
            <person name="Tashyreva D."/>
            <person name="Prokopchuk G."/>
            <person name="Horak A."/>
            <person name="Kwong W.K."/>
            <person name="Lukes J."/>
            <person name="Keeling P.J."/>
        </authorList>
    </citation>
    <scope>NUCLEOTIDE SEQUENCE [LARGE SCALE GENOMIC DNA]</scope>
    <source>
        <strain evidence="1">1605</strain>
    </source>
</reference>
<name>A0A5C0UEI2_9PROT</name>
<accession>A0A5C0UEI2</accession>
<dbReference type="KEGG" id="cip:FZC35_01885"/>
<proteinExistence type="predicted"/>